<protein>
    <recommendedName>
        <fullName evidence="2">Anti-sigma factor antagonist</fullName>
    </recommendedName>
</protein>
<comment type="similarity">
    <text evidence="1 2">Belongs to the anti-sigma-factor antagonist family.</text>
</comment>
<dbReference type="InterPro" id="IPR036513">
    <property type="entry name" value="STAS_dom_sf"/>
</dbReference>
<evidence type="ECO:0000313" key="4">
    <source>
        <dbReference type="EMBL" id="MBE1557413.1"/>
    </source>
</evidence>
<organism evidence="4 5">
    <name type="scientific">Nonomuraea africana</name>
    <dbReference type="NCBI Taxonomy" id="46171"/>
    <lineage>
        <taxon>Bacteria</taxon>
        <taxon>Bacillati</taxon>
        <taxon>Actinomycetota</taxon>
        <taxon>Actinomycetes</taxon>
        <taxon>Streptosporangiales</taxon>
        <taxon>Streptosporangiaceae</taxon>
        <taxon>Nonomuraea</taxon>
    </lineage>
</organism>
<dbReference type="PROSITE" id="PS50801">
    <property type="entry name" value="STAS"/>
    <property type="match status" value="1"/>
</dbReference>
<dbReference type="NCBIfam" id="TIGR00377">
    <property type="entry name" value="ant_ant_sig"/>
    <property type="match status" value="1"/>
</dbReference>
<evidence type="ECO:0000256" key="2">
    <source>
        <dbReference type="RuleBase" id="RU003749"/>
    </source>
</evidence>
<dbReference type="Gene3D" id="3.30.750.24">
    <property type="entry name" value="STAS domain"/>
    <property type="match status" value="1"/>
</dbReference>
<name>A0ABR9K6M4_9ACTN</name>
<dbReference type="Proteomes" id="UP000661607">
    <property type="component" value="Unassembled WGS sequence"/>
</dbReference>
<dbReference type="RefSeq" id="WP_192773046.1">
    <property type="nucleotide sequence ID" value="NZ_BAAASY010000015.1"/>
</dbReference>
<dbReference type="EMBL" id="JADBEF010000001">
    <property type="protein sequence ID" value="MBE1557413.1"/>
    <property type="molecule type" value="Genomic_DNA"/>
</dbReference>
<gene>
    <name evidence="4" type="ORF">H4W81_000192</name>
</gene>
<dbReference type="SUPFAM" id="SSF52091">
    <property type="entry name" value="SpoIIaa-like"/>
    <property type="match status" value="1"/>
</dbReference>
<proteinExistence type="inferred from homology"/>
<feature type="domain" description="STAS" evidence="3">
    <location>
        <begin position="25"/>
        <end position="129"/>
    </location>
</feature>
<dbReference type="InterPro" id="IPR002645">
    <property type="entry name" value="STAS_dom"/>
</dbReference>
<keyword evidence="5" id="KW-1185">Reference proteome</keyword>
<evidence type="ECO:0000256" key="1">
    <source>
        <dbReference type="ARBA" id="ARBA00009013"/>
    </source>
</evidence>
<dbReference type="InterPro" id="IPR003658">
    <property type="entry name" value="Anti-sigma_ant"/>
</dbReference>
<reference evidence="4 5" key="1">
    <citation type="submission" date="2020-10" db="EMBL/GenBank/DDBJ databases">
        <title>Sequencing the genomes of 1000 actinobacteria strains.</title>
        <authorList>
            <person name="Klenk H.-P."/>
        </authorList>
    </citation>
    <scope>NUCLEOTIDE SEQUENCE [LARGE SCALE GENOMIC DNA]</scope>
    <source>
        <strain evidence="4 5">DSM 43748</strain>
    </source>
</reference>
<evidence type="ECO:0000259" key="3">
    <source>
        <dbReference type="PROSITE" id="PS50801"/>
    </source>
</evidence>
<dbReference type="Pfam" id="PF01740">
    <property type="entry name" value="STAS"/>
    <property type="match status" value="1"/>
</dbReference>
<accession>A0ABR9K6M4</accession>
<comment type="caution">
    <text evidence="4">The sequence shown here is derived from an EMBL/GenBank/DDBJ whole genome shotgun (WGS) entry which is preliminary data.</text>
</comment>
<evidence type="ECO:0000313" key="5">
    <source>
        <dbReference type="Proteomes" id="UP000661607"/>
    </source>
</evidence>
<dbReference type="CDD" id="cd07043">
    <property type="entry name" value="STAS_anti-anti-sigma_factors"/>
    <property type="match status" value="1"/>
</dbReference>
<dbReference type="PANTHER" id="PTHR33495">
    <property type="entry name" value="ANTI-SIGMA FACTOR ANTAGONIST TM_1081-RELATED-RELATED"/>
    <property type="match status" value="1"/>
</dbReference>
<dbReference type="PANTHER" id="PTHR33495:SF2">
    <property type="entry name" value="ANTI-SIGMA FACTOR ANTAGONIST TM_1081-RELATED"/>
    <property type="match status" value="1"/>
</dbReference>
<sequence>MSLLDMPGTLKQPLRVGVRRGCAAVVLSLHGELDLYTKALLFGELDEVLSPSQAYPPGVVVDLSELSFCDSSGLGALIGIRKRMMAAGRPLALVGVQGMVARILHRTGLDRVFRCYLTVADAEHALADVHA</sequence>